<accession>G7E964</accession>
<keyword evidence="3" id="KW-1185">Reference proteome</keyword>
<evidence type="ECO:0000256" key="1">
    <source>
        <dbReference type="SAM" id="MobiDB-lite"/>
    </source>
</evidence>
<gene>
    <name evidence="2" type="primary">Mo05875</name>
    <name evidence="2" type="ORF">E5Q_05875</name>
</gene>
<comment type="caution">
    <text evidence="2">The sequence shown here is derived from an EMBL/GenBank/DDBJ whole genome shotgun (WGS) entry which is preliminary data.</text>
</comment>
<organism evidence="2 3">
    <name type="scientific">Mixia osmundae (strain CBS 9802 / IAM 14324 / JCM 22182 / KY 12970)</name>
    <dbReference type="NCBI Taxonomy" id="764103"/>
    <lineage>
        <taxon>Eukaryota</taxon>
        <taxon>Fungi</taxon>
        <taxon>Dikarya</taxon>
        <taxon>Basidiomycota</taxon>
        <taxon>Pucciniomycotina</taxon>
        <taxon>Mixiomycetes</taxon>
        <taxon>Mixiales</taxon>
        <taxon>Mixiaceae</taxon>
        <taxon>Mixia</taxon>
    </lineage>
</organism>
<dbReference type="RefSeq" id="XP_014568429.1">
    <property type="nucleotide sequence ID" value="XM_014712943.1"/>
</dbReference>
<protein>
    <submittedName>
        <fullName evidence="2">Uncharacterized protein</fullName>
    </submittedName>
</protein>
<feature type="region of interest" description="Disordered" evidence="1">
    <location>
        <begin position="1"/>
        <end position="22"/>
    </location>
</feature>
<proteinExistence type="predicted"/>
<sequence length="79" mass="8344">MIDCSKAAGDTARQPTTALRRSSSIAHLETLMEPAAVGSAMSLQARLVWSSGASASQRVWARLPKGSSLTQLGLHAHTR</sequence>
<feature type="compositionally biased region" description="Polar residues" evidence="1">
    <location>
        <begin position="13"/>
        <end position="22"/>
    </location>
</feature>
<dbReference type="Proteomes" id="UP000009131">
    <property type="component" value="Unassembled WGS sequence"/>
</dbReference>
<evidence type="ECO:0000313" key="2">
    <source>
        <dbReference type="EMBL" id="GAA99183.1"/>
    </source>
</evidence>
<dbReference type="HOGENOM" id="CLU_2606547_0_0_1"/>
<dbReference type="InParanoid" id="G7E964"/>
<dbReference type="AlphaFoldDB" id="G7E964"/>
<reference evidence="2 3" key="2">
    <citation type="journal article" date="2012" name="Open Biol.">
        <title>Characteristics of nucleosomes and linker DNA regions on the genome of the basidiomycete Mixia osmundae revealed by mono- and dinucleosome mapping.</title>
        <authorList>
            <person name="Nishida H."/>
            <person name="Kondo S."/>
            <person name="Matsumoto T."/>
            <person name="Suzuki Y."/>
            <person name="Yoshikawa H."/>
            <person name="Taylor T.D."/>
            <person name="Sugiyama J."/>
        </authorList>
    </citation>
    <scope>NUCLEOTIDE SEQUENCE [LARGE SCALE GENOMIC DNA]</scope>
    <source>
        <strain evidence="3">CBS 9802 / IAM 14324 / JCM 22182 / KY 12970</strain>
    </source>
</reference>
<name>G7E964_MIXOS</name>
<dbReference type="EMBL" id="BABT02000220">
    <property type="protein sequence ID" value="GAA99183.1"/>
    <property type="molecule type" value="Genomic_DNA"/>
</dbReference>
<evidence type="ECO:0000313" key="3">
    <source>
        <dbReference type="Proteomes" id="UP000009131"/>
    </source>
</evidence>
<reference evidence="2 3" key="1">
    <citation type="journal article" date="2011" name="J. Gen. Appl. Microbiol.">
        <title>Draft genome sequencing of the enigmatic basidiomycete Mixia osmundae.</title>
        <authorList>
            <person name="Nishida H."/>
            <person name="Nagatsuka Y."/>
            <person name="Sugiyama J."/>
        </authorList>
    </citation>
    <scope>NUCLEOTIDE SEQUENCE [LARGE SCALE GENOMIC DNA]</scope>
    <source>
        <strain evidence="3">CBS 9802 / IAM 14324 / JCM 22182 / KY 12970</strain>
    </source>
</reference>